<dbReference type="GO" id="GO:0009117">
    <property type="term" value="P:nucleotide metabolic process"/>
    <property type="evidence" value="ECO:0007669"/>
    <property type="project" value="UniProtKB-KW"/>
</dbReference>
<evidence type="ECO:0000256" key="5">
    <source>
        <dbReference type="ARBA" id="ARBA00022801"/>
    </source>
</evidence>
<dbReference type="GO" id="GO:0036220">
    <property type="term" value="F:ITP diphosphatase activity"/>
    <property type="evidence" value="ECO:0007669"/>
    <property type="project" value="UniProtKB-UniRule"/>
</dbReference>
<dbReference type="InterPro" id="IPR029001">
    <property type="entry name" value="ITPase-like_fam"/>
</dbReference>
<protein>
    <recommendedName>
        <fullName evidence="10">dITP/XTP pyrophosphatase</fullName>
        <ecNumber evidence="10">3.6.1.66</ecNumber>
    </recommendedName>
    <alternativeName>
        <fullName evidence="10">Non-canonical purine NTP pyrophosphatase</fullName>
    </alternativeName>
    <alternativeName>
        <fullName evidence="10">Non-standard purine NTP pyrophosphatase</fullName>
    </alternativeName>
    <alternativeName>
        <fullName evidence="10">Nucleoside-triphosphate diphosphatase</fullName>
    </alternativeName>
    <alternativeName>
        <fullName evidence="10">Nucleoside-triphosphate pyrophosphatase</fullName>
        <shortName evidence="10">NTPase</shortName>
    </alternativeName>
</protein>
<evidence type="ECO:0000313" key="12">
    <source>
        <dbReference type="EMBL" id="MBI2677621.1"/>
    </source>
</evidence>
<dbReference type="PANTHER" id="PTHR11067">
    <property type="entry name" value="INOSINE TRIPHOSPHATE PYROPHOSPHATASE/HAM1 PROTEIN"/>
    <property type="match status" value="1"/>
</dbReference>
<dbReference type="EC" id="3.6.1.66" evidence="10"/>
<evidence type="ECO:0000313" key="13">
    <source>
        <dbReference type="Proteomes" id="UP000779809"/>
    </source>
</evidence>
<dbReference type="CDD" id="cd00515">
    <property type="entry name" value="HAM1"/>
    <property type="match status" value="1"/>
</dbReference>
<comment type="function">
    <text evidence="10">Pyrophosphatase that catalyzes the hydrolysis of nucleoside triphosphates to their monophosphate derivatives, with a high preference for the non-canonical purine nucleotides XTP (xanthosine triphosphate), dITP (deoxyinosine triphosphate) and ITP. Seems to function as a house-cleaning enzyme that removes non-canonical purine nucleotides from the nucleotide pool, thus preventing their incorporation into DNA/RNA and avoiding chromosomal lesions.</text>
</comment>
<evidence type="ECO:0000256" key="7">
    <source>
        <dbReference type="ARBA" id="ARBA00023080"/>
    </source>
</evidence>
<dbReference type="GO" id="GO:0017111">
    <property type="term" value="F:ribonucleoside triphosphate phosphatase activity"/>
    <property type="evidence" value="ECO:0007669"/>
    <property type="project" value="InterPro"/>
</dbReference>
<evidence type="ECO:0000256" key="2">
    <source>
        <dbReference type="ARBA" id="ARBA00011738"/>
    </source>
</evidence>
<keyword evidence="3 10" id="KW-0479">Metal-binding</keyword>
<evidence type="ECO:0000256" key="11">
    <source>
        <dbReference type="RuleBase" id="RU003781"/>
    </source>
</evidence>
<feature type="binding site" evidence="10">
    <location>
        <position position="42"/>
    </location>
    <ligand>
        <name>Mg(2+)</name>
        <dbReference type="ChEBI" id="CHEBI:18420"/>
    </ligand>
</feature>
<accession>A0A932A6J2</accession>
<evidence type="ECO:0000256" key="8">
    <source>
        <dbReference type="ARBA" id="ARBA00051875"/>
    </source>
</evidence>
<keyword evidence="5 10" id="KW-0378">Hydrolase</keyword>
<dbReference type="FunFam" id="3.90.950.10:FF:000001">
    <property type="entry name" value="dITP/XTP pyrophosphatase"/>
    <property type="match status" value="1"/>
</dbReference>
<dbReference type="GO" id="GO:0046872">
    <property type="term" value="F:metal ion binding"/>
    <property type="evidence" value="ECO:0007669"/>
    <property type="project" value="UniProtKB-KW"/>
</dbReference>
<evidence type="ECO:0000256" key="9">
    <source>
        <dbReference type="ARBA" id="ARBA00052017"/>
    </source>
</evidence>
<dbReference type="Pfam" id="PF01725">
    <property type="entry name" value="Ham1p_like"/>
    <property type="match status" value="1"/>
</dbReference>
<dbReference type="GO" id="GO:0036222">
    <property type="term" value="F:XTP diphosphatase activity"/>
    <property type="evidence" value="ECO:0007669"/>
    <property type="project" value="UniProtKB-UniRule"/>
</dbReference>
<feature type="active site" description="Proton acceptor" evidence="10">
    <location>
        <position position="74"/>
    </location>
</feature>
<feature type="binding site" evidence="10">
    <location>
        <begin position="193"/>
        <end position="194"/>
    </location>
    <ligand>
        <name>substrate</name>
    </ligand>
</feature>
<dbReference type="NCBIfam" id="TIGR00042">
    <property type="entry name" value="RdgB/HAM1 family non-canonical purine NTP pyrophosphatase"/>
    <property type="match status" value="1"/>
</dbReference>
<reference evidence="12" key="1">
    <citation type="submission" date="2020-07" db="EMBL/GenBank/DDBJ databases">
        <title>Huge and variable diversity of episymbiotic CPR bacteria and DPANN archaea in groundwater ecosystems.</title>
        <authorList>
            <person name="He C.Y."/>
            <person name="Keren R."/>
            <person name="Whittaker M."/>
            <person name="Farag I.F."/>
            <person name="Doudna J."/>
            <person name="Cate J.H.D."/>
            <person name="Banfield J.F."/>
        </authorList>
    </citation>
    <scope>NUCLEOTIDE SEQUENCE</scope>
    <source>
        <strain evidence="12">NC_groundwater_580_Pr5_B-0.1um_64_19</strain>
    </source>
</reference>
<dbReference type="InterPro" id="IPR002637">
    <property type="entry name" value="RdgB/HAM1"/>
</dbReference>
<dbReference type="AlphaFoldDB" id="A0A932A6J2"/>
<dbReference type="GO" id="GO:0035870">
    <property type="term" value="F:dITP diphosphatase activity"/>
    <property type="evidence" value="ECO:0007669"/>
    <property type="project" value="UniProtKB-UniRule"/>
</dbReference>
<comment type="catalytic activity">
    <reaction evidence="9 10">
        <text>XTP + H2O = XMP + diphosphate + H(+)</text>
        <dbReference type="Rhea" id="RHEA:28610"/>
        <dbReference type="ChEBI" id="CHEBI:15377"/>
        <dbReference type="ChEBI" id="CHEBI:15378"/>
        <dbReference type="ChEBI" id="CHEBI:33019"/>
        <dbReference type="ChEBI" id="CHEBI:57464"/>
        <dbReference type="ChEBI" id="CHEBI:61314"/>
        <dbReference type="EC" id="3.6.1.66"/>
    </reaction>
</comment>
<dbReference type="HAMAP" id="MF_01405">
    <property type="entry name" value="Non_canon_purine_NTPase"/>
    <property type="match status" value="1"/>
</dbReference>
<dbReference type="EMBL" id="JACPNR010000004">
    <property type="protein sequence ID" value="MBI2677621.1"/>
    <property type="molecule type" value="Genomic_DNA"/>
</dbReference>
<feature type="binding site" evidence="10">
    <location>
        <begin position="9"/>
        <end position="14"/>
    </location>
    <ligand>
        <name>substrate</name>
    </ligand>
</feature>
<feature type="binding site" evidence="10">
    <location>
        <position position="75"/>
    </location>
    <ligand>
        <name>substrate</name>
    </ligand>
</feature>
<dbReference type="GO" id="GO:0000166">
    <property type="term" value="F:nucleotide binding"/>
    <property type="evidence" value="ECO:0007669"/>
    <property type="project" value="UniProtKB-KW"/>
</dbReference>
<gene>
    <name evidence="12" type="primary">rdgB</name>
    <name evidence="12" type="ORF">HYX28_02450</name>
</gene>
<sequence>MKRLIYLATSNSGKLRDFAGAAAVYGIELDALPGFASLPLVEESGVTFDANARLKAEAYSRHAPEQHAIVLADDSGLEVDALGGAPGVASARYAAMATDPGFTANSGDAENNARLLRELATTPEAERTARFVCVIAAARAGQILATFRGEAPGRILTAPRGTRGFGYDPLFYSVRLKKTFAELSPEEKAAVSHRGLALARFLDWSRSI</sequence>
<organism evidence="12 13">
    <name type="scientific">Candidatus Korobacter versatilis</name>
    <dbReference type="NCBI Taxonomy" id="658062"/>
    <lineage>
        <taxon>Bacteria</taxon>
        <taxon>Pseudomonadati</taxon>
        <taxon>Acidobacteriota</taxon>
        <taxon>Terriglobia</taxon>
        <taxon>Terriglobales</taxon>
        <taxon>Candidatus Korobacteraceae</taxon>
        <taxon>Candidatus Korobacter</taxon>
    </lineage>
</organism>
<dbReference type="InterPro" id="IPR020922">
    <property type="entry name" value="dITP/XTP_pyrophosphatase"/>
</dbReference>
<keyword evidence="6 10" id="KW-0460">Magnesium</keyword>
<proteinExistence type="inferred from homology"/>
<evidence type="ECO:0000256" key="6">
    <source>
        <dbReference type="ARBA" id="ARBA00022842"/>
    </source>
</evidence>
<feature type="binding site" evidence="10">
    <location>
        <position position="188"/>
    </location>
    <ligand>
        <name>substrate</name>
    </ligand>
</feature>
<comment type="caution">
    <text evidence="12">The sequence shown here is derived from an EMBL/GenBank/DDBJ whole genome shotgun (WGS) entry which is preliminary data.</text>
</comment>
<dbReference type="SUPFAM" id="SSF52972">
    <property type="entry name" value="ITPase-like"/>
    <property type="match status" value="1"/>
</dbReference>
<comment type="catalytic activity">
    <reaction evidence="8 10">
        <text>dITP + H2O = dIMP + diphosphate + H(+)</text>
        <dbReference type="Rhea" id="RHEA:28342"/>
        <dbReference type="ChEBI" id="CHEBI:15377"/>
        <dbReference type="ChEBI" id="CHEBI:15378"/>
        <dbReference type="ChEBI" id="CHEBI:33019"/>
        <dbReference type="ChEBI" id="CHEBI:61194"/>
        <dbReference type="ChEBI" id="CHEBI:61382"/>
        <dbReference type="EC" id="3.6.1.66"/>
    </reaction>
</comment>
<evidence type="ECO:0000256" key="3">
    <source>
        <dbReference type="ARBA" id="ARBA00022723"/>
    </source>
</evidence>
<dbReference type="GO" id="GO:0005829">
    <property type="term" value="C:cytosol"/>
    <property type="evidence" value="ECO:0007669"/>
    <property type="project" value="TreeGrafter"/>
</dbReference>
<dbReference type="PANTHER" id="PTHR11067:SF9">
    <property type="entry name" value="INOSINE TRIPHOSPHATE PYROPHOSPHATASE"/>
    <property type="match status" value="1"/>
</dbReference>
<evidence type="ECO:0000256" key="10">
    <source>
        <dbReference type="HAMAP-Rule" id="MF_01405"/>
    </source>
</evidence>
<keyword evidence="7 10" id="KW-0546">Nucleotide metabolism</keyword>
<evidence type="ECO:0000256" key="4">
    <source>
        <dbReference type="ARBA" id="ARBA00022741"/>
    </source>
</evidence>
<dbReference type="Gene3D" id="3.90.950.10">
    <property type="match status" value="1"/>
</dbReference>
<comment type="similarity">
    <text evidence="1 10 11">Belongs to the HAM1 NTPase family.</text>
</comment>
<keyword evidence="4 10" id="KW-0547">Nucleotide-binding</keyword>
<feature type="binding site" evidence="10">
    <location>
        <position position="74"/>
    </location>
    <ligand>
        <name>Mg(2+)</name>
        <dbReference type="ChEBI" id="CHEBI:18420"/>
    </ligand>
</feature>
<evidence type="ECO:0000256" key="1">
    <source>
        <dbReference type="ARBA" id="ARBA00008023"/>
    </source>
</evidence>
<comment type="subunit">
    <text evidence="2 10">Homodimer.</text>
</comment>
<dbReference type="Proteomes" id="UP000779809">
    <property type="component" value="Unassembled WGS sequence"/>
</dbReference>
<name>A0A932A6J2_9BACT</name>
<feature type="binding site" evidence="10">
    <location>
        <begin position="165"/>
        <end position="168"/>
    </location>
    <ligand>
        <name>substrate</name>
    </ligand>
</feature>
<dbReference type="GO" id="GO:0009146">
    <property type="term" value="P:purine nucleoside triphosphate catabolic process"/>
    <property type="evidence" value="ECO:0007669"/>
    <property type="project" value="UniProtKB-UniRule"/>
</dbReference>
<comment type="catalytic activity">
    <reaction evidence="10">
        <text>ITP + H2O = IMP + diphosphate + H(+)</text>
        <dbReference type="Rhea" id="RHEA:29399"/>
        <dbReference type="ChEBI" id="CHEBI:15377"/>
        <dbReference type="ChEBI" id="CHEBI:15378"/>
        <dbReference type="ChEBI" id="CHEBI:33019"/>
        <dbReference type="ChEBI" id="CHEBI:58053"/>
        <dbReference type="ChEBI" id="CHEBI:61402"/>
        <dbReference type="EC" id="3.6.1.66"/>
    </reaction>
</comment>
<comment type="cofactor">
    <cofactor evidence="10">
        <name>Mg(2+)</name>
        <dbReference type="ChEBI" id="CHEBI:18420"/>
    </cofactor>
    <text evidence="10">Binds 1 Mg(2+) ion per subunit.</text>
</comment>